<comment type="caution">
    <text evidence="1">The sequence shown here is derived from an EMBL/GenBank/DDBJ whole genome shotgun (WGS) entry which is preliminary data.</text>
</comment>
<name>A0A7Y0DZV1_9PROT</name>
<protein>
    <submittedName>
        <fullName evidence="1">Uncharacterized protein</fullName>
    </submittedName>
</protein>
<evidence type="ECO:0000313" key="1">
    <source>
        <dbReference type="EMBL" id="NMM44606.1"/>
    </source>
</evidence>
<organism evidence="1 2">
    <name type="scientific">Pacificispira spongiicola</name>
    <dbReference type="NCBI Taxonomy" id="2729598"/>
    <lineage>
        <taxon>Bacteria</taxon>
        <taxon>Pseudomonadati</taxon>
        <taxon>Pseudomonadota</taxon>
        <taxon>Alphaproteobacteria</taxon>
        <taxon>Rhodospirillales</taxon>
        <taxon>Rhodospirillaceae</taxon>
        <taxon>Pacificispira</taxon>
    </lineage>
</organism>
<accession>A0A7Y0DZV1</accession>
<dbReference type="EMBL" id="JABBNT010000002">
    <property type="protein sequence ID" value="NMM44606.1"/>
    <property type="molecule type" value="Genomic_DNA"/>
</dbReference>
<dbReference type="Proteomes" id="UP000539372">
    <property type="component" value="Unassembled WGS sequence"/>
</dbReference>
<dbReference type="AlphaFoldDB" id="A0A7Y0DZV1"/>
<reference evidence="1 2" key="1">
    <citation type="submission" date="2020-04" db="EMBL/GenBank/DDBJ databases">
        <title>Rhodospirillaceae bacterium KN72 isolated from deep sea.</title>
        <authorList>
            <person name="Zhang D.-C."/>
        </authorList>
    </citation>
    <scope>NUCLEOTIDE SEQUENCE [LARGE SCALE GENOMIC DNA]</scope>
    <source>
        <strain evidence="1 2">KN72</strain>
    </source>
</reference>
<sequence length="110" mass="12596">MTFRMRLTAQAVIDTYRRLEEDVRYRDGWPTVWDMREIDITDLNYDDLSVVAAYDEGGPNRDGFRVGVVASDDAKGVILKILLTIYAADHKQTLQIFPTIDAAKCWVLAR</sequence>
<gene>
    <name evidence="1" type="ORF">HH303_08945</name>
</gene>
<keyword evidence="2" id="KW-1185">Reference proteome</keyword>
<proteinExistence type="predicted"/>
<evidence type="ECO:0000313" key="2">
    <source>
        <dbReference type="Proteomes" id="UP000539372"/>
    </source>
</evidence>